<dbReference type="InterPro" id="IPR013083">
    <property type="entry name" value="Znf_RING/FYVE/PHD"/>
</dbReference>
<evidence type="ECO:0000256" key="16">
    <source>
        <dbReference type="SAM" id="Coils"/>
    </source>
</evidence>
<evidence type="ECO:0000256" key="2">
    <source>
        <dbReference type="ARBA" id="ARBA00004371"/>
    </source>
</evidence>
<feature type="domain" description="GOLD" evidence="20">
    <location>
        <begin position="1327"/>
        <end position="1442"/>
    </location>
</feature>
<dbReference type="EMBL" id="OZ035824">
    <property type="protein sequence ID" value="CAL1593791.1"/>
    <property type="molecule type" value="Genomic_DNA"/>
</dbReference>
<dbReference type="PROSITE" id="PS50866">
    <property type="entry name" value="GOLD"/>
    <property type="match status" value="1"/>
</dbReference>
<dbReference type="InterPro" id="IPR000306">
    <property type="entry name" value="Znf_FYVE"/>
</dbReference>
<feature type="compositionally biased region" description="Polar residues" evidence="17">
    <location>
        <begin position="1218"/>
        <end position="1231"/>
    </location>
</feature>
<dbReference type="Gene3D" id="2.60.120.680">
    <property type="entry name" value="GOLD domain"/>
    <property type="match status" value="1"/>
</dbReference>
<keyword evidence="8" id="KW-0862">Zinc</keyword>
<name>A0AAV2KUT9_KNICA</name>
<feature type="region of interest" description="Disordered" evidence="17">
    <location>
        <begin position="188"/>
        <end position="211"/>
    </location>
</feature>
<keyword evidence="6" id="KW-0967">Endosome</keyword>
<evidence type="ECO:0000256" key="8">
    <source>
        <dbReference type="ARBA" id="ARBA00022833"/>
    </source>
</evidence>
<dbReference type="FunFam" id="2.60.120.680:FF:000004">
    <property type="entry name" value="FYVE and coiled-coil domain containing 1"/>
    <property type="match status" value="1"/>
</dbReference>
<keyword evidence="22" id="KW-1185">Reference proteome</keyword>
<feature type="domain" description="FYVE-type" evidence="18">
    <location>
        <begin position="1149"/>
        <end position="1207"/>
    </location>
</feature>
<dbReference type="GO" id="GO:0008270">
    <property type="term" value="F:zinc ion binding"/>
    <property type="evidence" value="ECO:0007669"/>
    <property type="project" value="UniProtKB-KW"/>
</dbReference>
<evidence type="ECO:0000259" key="18">
    <source>
        <dbReference type="PROSITE" id="PS50178"/>
    </source>
</evidence>
<dbReference type="InterPro" id="IPR017455">
    <property type="entry name" value="Znf_FYVE-rel"/>
</dbReference>
<dbReference type="PROSITE" id="PS50178">
    <property type="entry name" value="ZF_FYVE"/>
    <property type="match status" value="1"/>
</dbReference>
<feature type="coiled-coil region" evidence="16">
    <location>
        <begin position="761"/>
        <end position="816"/>
    </location>
</feature>
<dbReference type="InterPro" id="IPR047337">
    <property type="entry name" value="FYVE_FYCO1"/>
</dbReference>
<keyword evidence="4" id="KW-0597">Phosphoprotein</keyword>
<reference evidence="21 22" key="1">
    <citation type="submission" date="2024-04" db="EMBL/GenBank/DDBJ databases">
        <authorList>
            <person name="Waldvogel A.-M."/>
            <person name="Schoenle A."/>
        </authorList>
    </citation>
    <scope>NUCLEOTIDE SEQUENCE [LARGE SCALE GENOMIC DNA]</scope>
</reference>
<dbReference type="InterPro" id="IPR037213">
    <property type="entry name" value="Run_dom_sf"/>
</dbReference>
<comment type="function">
    <text evidence="13">May mediate microtubule plus end-directed vesicle transport.</text>
</comment>
<keyword evidence="12" id="KW-0968">Cytoplasmic vesicle</keyword>
<evidence type="ECO:0000256" key="13">
    <source>
        <dbReference type="ARBA" id="ARBA00055152"/>
    </source>
</evidence>
<evidence type="ECO:0000313" key="21">
    <source>
        <dbReference type="EMBL" id="CAL1593791.1"/>
    </source>
</evidence>
<dbReference type="GO" id="GO:0005764">
    <property type="term" value="C:lysosome"/>
    <property type="evidence" value="ECO:0007669"/>
    <property type="project" value="UniProtKB-SubCell"/>
</dbReference>
<evidence type="ECO:0000256" key="6">
    <source>
        <dbReference type="ARBA" id="ARBA00022753"/>
    </source>
</evidence>
<protein>
    <recommendedName>
        <fullName evidence="14">FYVE and coiled-coil domain-containing protein 1</fullName>
    </recommendedName>
</protein>
<dbReference type="Proteomes" id="UP001497482">
    <property type="component" value="Chromosome 2"/>
</dbReference>
<dbReference type="PROSITE" id="PS50826">
    <property type="entry name" value="RUN"/>
    <property type="match status" value="1"/>
</dbReference>
<evidence type="ECO:0000256" key="14">
    <source>
        <dbReference type="ARBA" id="ARBA00073225"/>
    </source>
</evidence>
<dbReference type="InterPro" id="IPR047336">
    <property type="entry name" value="RUN_FYCO1"/>
</dbReference>
<evidence type="ECO:0000256" key="5">
    <source>
        <dbReference type="ARBA" id="ARBA00022723"/>
    </source>
</evidence>
<proteinExistence type="predicted"/>
<keyword evidence="7 15" id="KW-0863">Zinc-finger</keyword>
<dbReference type="InterPro" id="IPR004012">
    <property type="entry name" value="Run_dom"/>
</dbReference>
<evidence type="ECO:0000259" key="20">
    <source>
        <dbReference type="PROSITE" id="PS50866"/>
    </source>
</evidence>
<feature type="compositionally biased region" description="Polar residues" evidence="17">
    <location>
        <begin position="1239"/>
        <end position="1249"/>
    </location>
</feature>
<evidence type="ECO:0000256" key="3">
    <source>
        <dbReference type="ARBA" id="ARBA00004419"/>
    </source>
</evidence>
<dbReference type="FunFam" id="1.20.58.900:FF:000010">
    <property type="entry name" value="FYVE and coiled-coil domain containing 1"/>
    <property type="match status" value="1"/>
</dbReference>
<dbReference type="SUPFAM" id="SSF140741">
    <property type="entry name" value="RUN domain-like"/>
    <property type="match status" value="1"/>
</dbReference>
<evidence type="ECO:0000256" key="4">
    <source>
        <dbReference type="ARBA" id="ARBA00022553"/>
    </source>
</evidence>
<dbReference type="InterPro" id="IPR036598">
    <property type="entry name" value="GOLD_dom_sf"/>
</dbReference>
<evidence type="ECO:0000259" key="19">
    <source>
        <dbReference type="PROSITE" id="PS50826"/>
    </source>
</evidence>
<evidence type="ECO:0000256" key="17">
    <source>
        <dbReference type="SAM" id="MobiDB-lite"/>
    </source>
</evidence>
<dbReference type="InterPro" id="IPR011011">
    <property type="entry name" value="Znf_FYVE_PHD"/>
</dbReference>
<evidence type="ECO:0000256" key="11">
    <source>
        <dbReference type="ARBA" id="ARBA00023228"/>
    </source>
</evidence>
<feature type="coiled-coil region" evidence="16">
    <location>
        <begin position="322"/>
        <end position="349"/>
    </location>
</feature>
<dbReference type="CDD" id="cd17698">
    <property type="entry name" value="RUN_FYCO1"/>
    <property type="match status" value="1"/>
</dbReference>
<dbReference type="CDD" id="cd15726">
    <property type="entry name" value="FYVE_FYCO1"/>
    <property type="match status" value="1"/>
</dbReference>
<evidence type="ECO:0000256" key="1">
    <source>
        <dbReference type="ARBA" id="ARBA00004177"/>
    </source>
</evidence>
<evidence type="ECO:0000256" key="7">
    <source>
        <dbReference type="ARBA" id="ARBA00022771"/>
    </source>
</evidence>
<dbReference type="PANTHER" id="PTHR46753:SF2">
    <property type="entry name" value="FYVE AND COILED-COIL DOMAIN-CONTAINING PROTEIN 1"/>
    <property type="match status" value="1"/>
</dbReference>
<dbReference type="SUPFAM" id="SSF101576">
    <property type="entry name" value="Supernatant protein factor (SPF), C-terminal domain"/>
    <property type="match status" value="1"/>
</dbReference>
<dbReference type="SMART" id="SM00064">
    <property type="entry name" value="FYVE"/>
    <property type="match status" value="1"/>
</dbReference>
<dbReference type="InterPro" id="IPR009038">
    <property type="entry name" value="GOLD_dom"/>
</dbReference>
<feature type="domain" description="RUN" evidence="19">
    <location>
        <begin position="38"/>
        <end position="171"/>
    </location>
</feature>
<dbReference type="GO" id="GO:1901098">
    <property type="term" value="P:positive regulation of autophagosome maturation"/>
    <property type="evidence" value="ECO:0007669"/>
    <property type="project" value="TreeGrafter"/>
</dbReference>
<dbReference type="GO" id="GO:0005776">
    <property type="term" value="C:autophagosome"/>
    <property type="evidence" value="ECO:0007669"/>
    <property type="project" value="UniProtKB-SubCell"/>
</dbReference>
<dbReference type="Gene3D" id="1.20.58.900">
    <property type="match status" value="1"/>
</dbReference>
<dbReference type="PANTHER" id="PTHR46753">
    <property type="entry name" value="FYVE AND COILED-COIL DOMAIN-CONTAINING PROTEIN 1"/>
    <property type="match status" value="1"/>
</dbReference>
<evidence type="ECO:0000256" key="12">
    <source>
        <dbReference type="ARBA" id="ARBA00023329"/>
    </source>
</evidence>
<keyword evidence="11" id="KW-0458">Lysosome</keyword>
<comment type="subcellular location">
    <subcellularLocation>
        <location evidence="3">Cytoplasmic vesicle</location>
        <location evidence="3">Autophagosome</location>
    </subcellularLocation>
    <subcellularLocation>
        <location evidence="1">Endosome</location>
    </subcellularLocation>
    <subcellularLocation>
        <location evidence="2">Lysosome</location>
    </subcellularLocation>
</comment>
<dbReference type="Pfam" id="PF01363">
    <property type="entry name" value="FYVE"/>
    <property type="match status" value="1"/>
</dbReference>
<dbReference type="GO" id="GO:0005770">
    <property type="term" value="C:late endosome"/>
    <property type="evidence" value="ECO:0007669"/>
    <property type="project" value="TreeGrafter"/>
</dbReference>
<gene>
    <name evidence="21" type="ORF">KC01_LOCUS22814</name>
</gene>
<evidence type="ECO:0000256" key="10">
    <source>
        <dbReference type="ARBA" id="ARBA00023054"/>
    </source>
</evidence>
<dbReference type="SUPFAM" id="SSF57903">
    <property type="entry name" value="FYVE/PHD zinc finger"/>
    <property type="match status" value="1"/>
</dbReference>
<dbReference type="Pfam" id="PF02759">
    <property type="entry name" value="RUN"/>
    <property type="match status" value="1"/>
</dbReference>
<evidence type="ECO:0000256" key="15">
    <source>
        <dbReference type="PROSITE-ProRule" id="PRU00091"/>
    </source>
</evidence>
<evidence type="ECO:0000313" key="22">
    <source>
        <dbReference type="Proteomes" id="UP001497482"/>
    </source>
</evidence>
<feature type="coiled-coil region" evidence="16">
    <location>
        <begin position="245"/>
        <end position="286"/>
    </location>
</feature>
<keyword evidence="5" id="KW-0479">Metal-binding</keyword>
<dbReference type="Gene3D" id="3.30.40.10">
    <property type="entry name" value="Zinc/RING finger domain, C3HC4 (zinc finger)"/>
    <property type="match status" value="1"/>
</dbReference>
<evidence type="ECO:0000256" key="9">
    <source>
        <dbReference type="ARBA" id="ARBA00022990"/>
    </source>
</evidence>
<feature type="region of interest" description="Disordered" evidence="17">
    <location>
        <begin position="1209"/>
        <end position="1256"/>
    </location>
</feature>
<feature type="coiled-coil region" evidence="16">
    <location>
        <begin position="912"/>
        <end position="1122"/>
    </location>
</feature>
<dbReference type="FunFam" id="3.30.40.10:FF:000341">
    <property type="entry name" value="FYVE and coiled-coil domain containing 1"/>
    <property type="match status" value="1"/>
</dbReference>
<keyword evidence="9" id="KW-0007">Acetylation</keyword>
<sequence length="1454" mass="165676">MALGATGGESQLQRIIRDLQDSVAEIAKEYRECGEPITDDSTNLHKFSYKLEYLLQFGQKEKTSLLGTKKDYWDYFVDCLAKIKGANDGIRFVKSISEIKTPLGKGRAFIRYSLVHQRLADTLQQCLLNQRVTSDWYYTRSPLLKAALSADIITHLYELNDVQFDVASRGHDLDAAWPTFARRALNANSPSHTWKPPSRSSSINSLASNYSQQPGDFSSSIDFGHGLLNDLNESLPACNEDPSAIDDLRLELDQSELKMRQLSEKVQQMAEQEADLRGVVEDLQRQLETSLSSQEHQQVELKRVRGREETLSKEIEAFRNVNKIRESEHQQLQEKLTTAETKNMELLAKLYNVLNEKGHQAASHFDSAQKIHELLDKLKEAEKGKIAAVAEMEEKKRLSERLQEELKLKAEIVKQGENRLQEVSVSKGNVDVKLAEQNSVMNNLQGALALKEKELSDVQLQLLDLQNTNGKQEKEMKMMREKFEKENYDLKEQLDVKCDELIARNDTLQELQNKNKVLTTDKEKLVGDLANMENNAKDHAAKTVKSEEQMKEMMLHQSDLEDEVAALRASEKQLRSQLSDTKMTVDEKEKRLRKENQELDESLQRANMSAKASESTAKRLEEENHALKEEQKAVKSALGRMQADLNRVHGQISDLETNLEASRENEQALQSLLQTSESQVAKYEKEICELATKQKELENARDDAETAIAKQAEMFERVSSEKQAIEKAQFEKSSAQVKENQEVLHKLNLVEGQLDVSRVEVSRLQAEMMDVRVQAQRNEEDLLKAQAQLKMTEAQRDELRTLTETLKNNIAEQNQKHVAEMIESKKKEEALIKERDKELAVSAELASTLAAVRKEVSVLKEENERLVLEHSDTREALHRVNTEMAEMGMTLCKLSAEKEEASVQWAADEARIEEFEKEVEQFGECMDELREENERLKQELERVEELPQQLKELKEQLEKADGQVQRLKSSSREEVEAVKFQMSSESMNHQVQIKSLTEQLDEVKTQLQEEQKRGSTLQKQVSELKALNEQYLRLTGEKDAHITKTETTIRDIDTEIQTLRQDAQSATEAHSAAQLLCEELKQKLEKCEQDKQTDTLKMSAEIDDLNRTKSTLEERLIELIRDKDALWQKSDALEFEQKLRSEERWWLMDKEATHCLGCQGQFTWWLRRHHCRVCGRIFCYYCSNNFVTTKHTGKKERCCKDCHNEHNEERLSEPESPSGAQTSPSGSTPQTGPDPEACTGQTVTATEPSNKSDDGVFDIITEDEVHRVYDSDAASQTTAGSLDGEQAPQLLNITGDVTQDESEDNIPTAHNSEINLLQTGEVTMAIPFCIEDISHFGSGSRELFIKSSNYSVITVTVCDCGPTISWMFSSEPKSISFSVVHRESSETPLEQSKVLIPLTRCNSHKETVQGQLKARHTGLYTLVFDNSFSRFVSKKVLYHLTMEQPVVYDGSDFP</sequence>
<organism evidence="21 22">
    <name type="scientific">Knipowitschia caucasica</name>
    <name type="common">Caucasian dwarf goby</name>
    <name type="synonym">Pomatoschistus caucasicus</name>
    <dbReference type="NCBI Taxonomy" id="637954"/>
    <lineage>
        <taxon>Eukaryota</taxon>
        <taxon>Metazoa</taxon>
        <taxon>Chordata</taxon>
        <taxon>Craniata</taxon>
        <taxon>Vertebrata</taxon>
        <taxon>Euteleostomi</taxon>
        <taxon>Actinopterygii</taxon>
        <taxon>Neopterygii</taxon>
        <taxon>Teleostei</taxon>
        <taxon>Neoteleostei</taxon>
        <taxon>Acanthomorphata</taxon>
        <taxon>Gobiaria</taxon>
        <taxon>Gobiiformes</taxon>
        <taxon>Gobioidei</taxon>
        <taxon>Gobiidae</taxon>
        <taxon>Gobiinae</taxon>
        <taxon>Knipowitschia</taxon>
    </lineage>
</organism>
<feature type="compositionally biased region" description="Polar residues" evidence="17">
    <location>
        <begin position="604"/>
        <end position="615"/>
    </location>
</feature>
<dbReference type="GO" id="GO:0072383">
    <property type="term" value="P:plus-end-directed vesicle transport along microtubule"/>
    <property type="evidence" value="ECO:0007669"/>
    <property type="project" value="TreeGrafter"/>
</dbReference>
<accession>A0AAV2KUT9</accession>
<feature type="region of interest" description="Disordered" evidence="17">
    <location>
        <begin position="599"/>
        <end position="624"/>
    </location>
</feature>
<feature type="compositionally biased region" description="Low complexity" evidence="17">
    <location>
        <begin position="198"/>
        <end position="211"/>
    </location>
</feature>
<keyword evidence="10 16" id="KW-0175">Coiled coil</keyword>